<dbReference type="InterPro" id="IPR011990">
    <property type="entry name" value="TPR-like_helical_dom_sf"/>
</dbReference>
<dbReference type="SMART" id="SM00028">
    <property type="entry name" value="TPR"/>
    <property type="match status" value="7"/>
</dbReference>
<keyword evidence="1" id="KW-0802">TPR repeat</keyword>
<organism evidence="2 3">
    <name type="scientific">Vanilla planifolia</name>
    <name type="common">Vanilla</name>
    <dbReference type="NCBI Taxonomy" id="51239"/>
    <lineage>
        <taxon>Eukaryota</taxon>
        <taxon>Viridiplantae</taxon>
        <taxon>Streptophyta</taxon>
        <taxon>Embryophyta</taxon>
        <taxon>Tracheophyta</taxon>
        <taxon>Spermatophyta</taxon>
        <taxon>Magnoliopsida</taxon>
        <taxon>Liliopsida</taxon>
        <taxon>Asparagales</taxon>
        <taxon>Orchidaceae</taxon>
        <taxon>Vanilloideae</taxon>
        <taxon>Vanilleae</taxon>
        <taxon>Vanilla</taxon>
    </lineage>
</organism>
<dbReference type="Gene3D" id="1.25.40.10">
    <property type="entry name" value="Tetratricopeptide repeat domain"/>
    <property type="match status" value="4"/>
</dbReference>
<feature type="repeat" description="TPR" evidence="1">
    <location>
        <begin position="519"/>
        <end position="552"/>
    </location>
</feature>
<sequence length="577" mass="62806">MPAPGCVPPPLRPPKGVIADLNVDPPETDLDECSFVPVSAAAPAPAPAPVAVPDASTRANDDNTIVKNAIIIKDIDIIEGEGFGTCGTKDAKKCSCTLPAWPDVSEAVAAFEKSSEILHRDEEEIRRPDLLSLCILQVNTADCSDKELESGELEEILTRLKESLQLDVKQAAVWNTLGLMLLRTSRPQSAIAVLSSVLAIAPDCLDSLANLGLAYLQSGNLELSAKCFQDLILKDQNHPAALMNYATFLLCKYGSVIAGACPHKIEAATVARDCLLAAIKADSKCGPLWINLANAYNLLRDHHNTRKCLDKVAKLEPNQMSARYAIAIERVKDAERFQECGDQISWAANEMASILKEGDPAMIDVPITWEGLAMTHRVEHEISAAYEFGQKDMAEAEERALYTLKQAIEEDPNDAVQWHQFGLHNLRLLQFNSAVRLLKAALARCKEHSCAWSNLGVALQFSDDPSLTEEVYKHALSLATPQQAHAILSNLGNLYRQQKRFEQAKMMFAKSLDMCPGYALAHNNLGLVFVAEGRLEDARSCFEMAIRSDPLLDSAKSNLLKATAVSGASNGSIPPSD</sequence>
<evidence type="ECO:0000256" key="1">
    <source>
        <dbReference type="PROSITE-ProRule" id="PRU00339"/>
    </source>
</evidence>
<protein>
    <submittedName>
        <fullName evidence="2">Uncharacterized protein</fullName>
    </submittedName>
</protein>
<proteinExistence type="predicted"/>
<reference evidence="2 3" key="1">
    <citation type="journal article" date="2020" name="Nat. Food">
        <title>A phased Vanilla planifolia genome enables genetic improvement of flavour and production.</title>
        <authorList>
            <person name="Hasing T."/>
            <person name="Tang H."/>
            <person name="Brym M."/>
            <person name="Khazi F."/>
            <person name="Huang T."/>
            <person name="Chambers A.H."/>
        </authorList>
    </citation>
    <scope>NUCLEOTIDE SEQUENCE [LARGE SCALE GENOMIC DNA]</scope>
    <source>
        <tissue evidence="2">Leaf</tissue>
    </source>
</reference>
<dbReference type="Pfam" id="PF14559">
    <property type="entry name" value="TPR_19"/>
    <property type="match status" value="1"/>
</dbReference>
<dbReference type="InterPro" id="IPR019734">
    <property type="entry name" value="TPR_rpt"/>
</dbReference>
<name>A0A835RS24_VANPL</name>
<dbReference type="Pfam" id="PF13424">
    <property type="entry name" value="TPR_12"/>
    <property type="match status" value="1"/>
</dbReference>
<evidence type="ECO:0000313" key="2">
    <source>
        <dbReference type="EMBL" id="KAG0497271.1"/>
    </source>
</evidence>
<accession>A0A835RS24</accession>
<dbReference type="PANTHER" id="PTHR45523:SF1">
    <property type="entry name" value="TETRATRICOPEPTIDE REPEAT (TPR)-CONTAINING PROTEIN"/>
    <property type="match status" value="1"/>
</dbReference>
<dbReference type="Proteomes" id="UP000636800">
    <property type="component" value="Chromosome 1"/>
</dbReference>
<dbReference type="PROSITE" id="PS50005">
    <property type="entry name" value="TPR"/>
    <property type="match status" value="2"/>
</dbReference>
<dbReference type="PANTHER" id="PTHR45523">
    <property type="entry name" value="TETRATRICOPEPTIDE REPEAT (TPR)-CONTAINING PROTEIN-RELATED"/>
    <property type="match status" value="1"/>
</dbReference>
<dbReference type="AlphaFoldDB" id="A0A835RS24"/>
<evidence type="ECO:0000313" key="3">
    <source>
        <dbReference type="Proteomes" id="UP000636800"/>
    </source>
</evidence>
<dbReference type="OrthoDB" id="437960at2759"/>
<dbReference type="SUPFAM" id="SSF48452">
    <property type="entry name" value="TPR-like"/>
    <property type="match status" value="2"/>
</dbReference>
<comment type="caution">
    <text evidence="2">The sequence shown here is derived from an EMBL/GenBank/DDBJ whole genome shotgun (WGS) entry which is preliminary data.</text>
</comment>
<dbReference type="Pfam" id="PF13181">
    <property type="entry name" value="TPR_8"/>
    <property type="match status" value="1"/>
</dbReference>
<gene>
    <name evidence="2" type="ORF">HPP92_001962</name>
</gene>
<feature type="repeat" description="TPR" evidence="1">
    <location>
        <begin position="485"/>
        <end position="518"/>
    </location>
</feature>
<keyword evidence="3" id="KW-1185">Reference proteome</keyword>
<dbReference type="EMBL" id="JADCNL010000001">
    <property type="protein sequence ID" value="KAG0497271.1"/>
    <property type="molecule type" value="Genomic_DNA"/>
</dbReference>